<dbReference type="GO" id="GO:0031640">
    <property type="term" value="P:killing of cells of another organism"/>
    <property type="evidence" value="ECO:0007669"/>
    <property type="project" value="InterPro"/>
</dbReference>
<dbReference type="InterPro" id="IPR033797">
    <property type="entry name" value="LodA"/>
</dbReference>
<dbReference type="InterPro" id="IPR041168">
    <property type="entry name" value="LodA_N"/>
</dbReference>
<sequence>MSSRFEIHPRIGVARLGNSIDEFYLAPTKTGGLPIPCDQWGNEQPGEPLRFKDRTGAIKRQAAKFRLFRYDQDGQGQEINLDSPEVAKIEWTVHIANKKPIWYTFSELQGDLEFGHHNSYANQHVPHNNPDVTDHKARQALIIDPGPRSITQPHSQVAFSRYNIPADYHCGSFPPASAGGQQIDVLGELRMDAKGNLVALGGFGRVTGSADITSFRGAAGYWDDISDGFVVARVTLSDGSVHEADSAWLLVGSPKFAPETVNIITLADTMADVAIRKLDADPALFPGTQGHFPELPGYHPLQGFNPEHVVNFDRDVLPIIRRPGGYKWVANVPTMTEFAHPDFDIRDNSPANAANRWAYFHYFRLPLLPEDYQQHYAQLKKGPAQLFAADGVPLMPLNSGDNSVTNQGPIYKFLSLTPTQYFYLHQWAAGRFCTEPAAEPDPGAALDLVDISNCVGGPFSPGIEVTWSVRNAPIYQKPFQLALAHDNGGYQEMANHYIQHGLSISADETAGGGCEPGDLTKRMAIPWMADFHECTVQTPNITDIHVNQLADGSGIEVPPAFYVYWWPPQSPFNVVTGALEAHEQVLDAYVSNIDQQPVIPAGQNVEYQRGINSASQMIQSWSMLGFIINRGTEAIPYLVETERNYSQLAQAALNNAYASK</sequence>
<accession>K2K0A0</accession>
<keyword evidence="4" id="KW-1185">Reference proteome</keyword>
<dbReference type="Pfam" id="PF18417">
    <property type="entry name" value="LodA_C"/>
    <property type="match status" value="1"/>
</dbReference>
<dbReference type="STRING" id="745411.B3C1_04455"/>
<feature type="domain" description="L-lysine epsilon oxidase C-terminal" evidence="2">
    <location>
        <begin position="396"/>
        <end position="547"/>
    </location>
</feature>
<evidence type="ECO:0000313" key="4">
    <source>
        <dbReference type="Proteomes" id="UP000006755"/>
    </source>
</evidence>
<dbReference type="InterPro" id="IPR041173">
    <property type="entry name" value="LodA_C"/>
</dbReference>
<comment type="caution">
    <text evidence="3">The sequence shown here is derived from an EMBL/GenBank/DDBJ whole genome shotgun (WGS) entry which is preliminary data.</text>
</comment>
<evidence type="ECO:0000259" key="1">
    <source>
        <dbReference type="Pfam" id="PF17990"/>
    </source>
</evidence>
<dbReference type="RefSeq" id="WP_008483200.1">
    <property type="nucleotide sequence ID" value="NZ_AMRI01000005.1"/>
</dbReference>
<dbReference type="eggNOG" id="ENOG502Z8IE">
    <property type="taxonomic scope" value="Bacteria"/>
</dbReference>
<dbReference type="AlphaFoldDB" id="K2K0A0"/>
<name>K2K0A0_9GAMM</name>
<dbReference type="CDD" id="cd14732">
    <property type="entry name" value="LodA"/>
    <property type="match status" value="1"/>
</dbReference>
<gene>
    <name evidence="3" type="ORF">B3C1_04455</name>
</gene>
<protein>
    <recommendedName>
        <fullName evidence="5">L-lysine 6-oxidase</fullName>
    </recommendedName>
</protein>
<dbReference type="PATRIC" id="fig|745411.4.peg.880"/>
<dbReference type="Pfam" id="PF17990">
    <property type="entry name" value="LodA_N"/>
    <property type="match status" value="1"/>
</dbReference>
<proteinExistence type="predicted"/>
<dbReference type="GO" id="GO:0033736">
    <property type="term" value="F:L-lysine 6-oxidase activity"/>
    <property type="evidence" value="ECO:0007669"/>
    <property type="project" value="InterPro"/>
</dbReference>
<feature type="domain" description="L-Lysine epsilon oxidase N-terminal" evidence="1">
    <location>
        <begin position="8"/>
        <end position="251"/>
    </location>
</feature>
<evidence type="ECO:0000313" key="3">
    <source>
        <dbReference type="EMBL" id="EKE76129.1"/>
    </source>
</evidence>
<organism evidence="3 4">
    <name type="scientific">Gallaecimonas xiamenensis 3-C-1</name>
    <dbReference type="NCBI Taxonomy" id="745411"/>
    <lineage>
        <taxon>Bacteria</taxon>
        <taxon>Pseudomonadati</taxon>
        <taxon>Pseudomonadota</taxon>
        <taxon>Gammaproteobacteria</taxon>
        <taxon>Enterobacterales</taxon>
        <taxon>Gallaecimonadaceae</taxon>
        <taxon>Gallaecimonas</taxon>
    </lineage>
</organism>
<dbReference type="EMBL" id="AMRI01000005">
    <property type="protein sequence ID" value="EKE76129.1"/>
    <property type="molecule type" value="Genomic_DNA"/>
</dbReference>
<dbReference type="Proteomes" id="UP000006755">
    <property type="component" value="Unassembled WGS sequence"/>
</dbReference>
<dbReference type="GO" id="GO:1900191">
    <property type="term" value="P:negative regulation of single-species biofilm formation"/>
    <property type="evidence" value="ECO:0007669"/>
    <property type="project" value="InterPro"/>
</dbReference>
<dbReference type="OrthoDB" id="336698at2"/>
<evidence type="ECO:0000259" key="2">
    <source>
        <dbReference type="Pfam" id="PF18417"/>
    </source>
</evidence>
<evidence type="ECO:0008006" key="5">
    <source>
        <dbReference type="Google" id="ProtNLM"/>
    </source>
</evidence>
<dbReference type="NCBIfam" id="NF038172">
    <property type="entry name" value="Lys_ox_CTQ_LodA"/>
    <property type="match status" value="1"/>
</dbReference>
<reference evidence="3 4" key="1">
    <citation type="journal article" date="2012" name="J. Bacteriol.">
        <title>Genome Sequence of Gallaecimonas xiamenensis Type Strain 3-C-1.</title>
        <authorList>
            <person name="Lai Q."/>
            <person name="Wang L."/>
            <person name="Wang W."/>
            <person name="Shao Z."/>
        </authorList>
    </citation>
    <scope>NUCLEOTIDE SEQUENCE [LARGE SCALE GENOMIC DNA]</scope>
    <source>
        <strain evidence="3 4">3-C-1</strain>
    </source>
</reference>